<proteinExistence type="predicted"/>
<sequence>MGGGYSSMAHTGANGVSTPTTPPEALVICLDLASSFIVITKLSKRTFCEIQAIRLFCTLSVFDNATCQGTPSVNEISSERF</sequence>
<gene>
    <name evidence="1" type="ORF">NLS_LOCUS5604</name>
</gene>
<evidence type="ECO:0000313" key="1">
    <source>
        <dbReference type="EMBL" id="VDK82113.1"/>
    </source>
</evidence>
<protein>
    <submittedName>
        <fullName evidence="1">Uncharacterized protein</fullName>
    </submittedName>
</protein>
<name>A0A3P6TGB3_LITSI</name>
<reference evidence="1 2" key="1">
    <citation type="submission" date="2018-08" db="EMBL/GenBank/DDBJ databases">
        <authorList>
            <person name="Laetsch R D."/>
            <person name="Stevens L."/>
            <person name="Kumar S."/>
            <person name="Blaxter L. M."/>
        </authorList>
    </citation>
    <scope>NUCLEOTIDE SEQUENCE [LARGE SCALE GENOMIC DNA]</scope>
</reference>
<keyword evidence="2" id="KW-1185">Reference proteome</keyword>
<evidence type="ECO:0000313" key="2">
    <source>
        <dbReference type="Proteomes" id="UP000277928"/>
    </source>
</evidence>
<organism evidence="1 2">
    <name type="scientific">Litomosoides sigmodontis</name>
    <name type="common">Filarial nematode worm</name>
    <dbReference type="NCBI Taxonomy" id="42156"/>
    <lineage>
        <taxon>Eukaryota</taxon>
        <taxon>Metazoa</taxon>
        <taxon>Ecdysozoa</taxon>
        <taxon>Nematoda</taxon>
        <taxon>Chromadorea</taxon>
        <taxon>Rhabditida</taxon>
        <taxon>Spirurina</taxon>
        <taxon>Spiruromorpha</taxon>
        <taxon>Filarioidea</taxon>
        <taxon>Onchocercidae</taxon>
        <taxon>Litomosoides</taxon>
    </lineage>
</organism>
<dbReference type="AlphaFoldDB" id="A0A3P6TGB3"/>
<accession>A0A3P6TGB3</accession>
<dbReference type="Proteomes" id="UP000277928">
    <property type="component" value="Unassembled WGS sequence"/>
</dbReference>
<dbReference type="EMBL" id="UYRX01000430">
    <property type="protein sequence ID" value="VDK82113.1"/>
    <property type="molecule type" value="Genomic_DNA"/>
</dbReference>